<feature type="compositionally biased region" description="Polar residues" evidence="4">
    <location>
        <begin position="119"/>
        <end position="129"/>
    </location>
</feature>
<feature type="repeat" description="WD" evidence="3">
    <location>
        <begin position="282"/>
        <end position="308"/>
    </location>
</feature>
<dbReference type="InterPro" id="IPR040324">
    <property type="entry name" value="WDR44/Dgr2"/>
</dbReference>
<feature type="region of interest" description="Disordered" evidence="4">
    <location>
        <begin position="857"/>
        <end position="1182"/>
    </location>
</feature>
<evidence type="ECO:0000256" key="1">
    <source>
        <dbReference type="ARBA" id="ARBA00022574"/>
    </source>
</evidence>
<proteinExistence type="predicted"/>
<dbReference type="InterPro" id="IPR036322">
    <property type="entry name" value="WD40_repeat_dom_sf"/>
</dbReference>
<name>A0A8X7NID9_CANPA</name>
<evidence type="ECO:0000256" key="3">
    <source>
        <dbReference type="PROSITE-ProRule" id="PRU00221"/>
    </source>
</evidence>
<feature type="repeat" description="WD" evidence="3">
    <location>
        <begin position="390"/>
        <end position="424"/>
    </location>
</feature>
<dbReference type="InterPro" id="IPR015943">
    <property type="entry name" value="WD40/YVTN_repeat-like_dom_sf"/>
</dbReference>
<evidence type="ECO:0000313" key="5">
    <source>
        <dbReference type="EMBL" id="KAF6042655.1"/>
    </source>
</evidence>
<feature type="region of interest" description="Disordered" evidence="4">
    <location>
        <begin position="1"/>
        <end position="136"/>
    </location>
</feature>
<keyword evidence="1 3" id="KW-0853">WD repeat</keyword>
<feature type="compositionally biased region" description="Basic and acidic residues" evidence="4">
    <location>
        <begin position="84"/>
        <end position="93"/>
    </location>
</feature>
<feature type="repeat" description="WD" evidence="3">
    <location>
        <begin position="350"/>
        <end position="390"/>
    </location>
</feature>
<gene>
    <name evidence="5" type="ORF">FOB60_005854</name>
</gene>
<dbReference type="PANTHER" id="PTHR14221">
    <property type="entry name" value="WD REPEAT DOMAIN 44"/>
    <property type="match status" value="1"/>
</dbReference>
<dbReference type="EMBL" id="JABWAB010000014">
    <property type="protein sequence ID" value="KAF6042655.1"/>
    <property type="molecule type" value="Genomic_DNA"/>
</dbReference>
<keyword evidence="2" id="KW-0677">Repeat</keyword>
<dbReference type="PROSITE" id="PS50082">
    <property type="entry name" value="WD_REPEATS_2"/>
    <property type="match status" value="3"/>
</dbReference>
<dbReference type="Proteomes" id="UP000590412">
    <property type="component" value="Unassembled WGS sequence"/>
</dbReference>
<dbReference type="InterPro" id="IPR001680">
    <property type="entry name" value="WD40_rpt"/>
</dbReference>
<comment type="caution">
    <text evidence="5">The sequence shown here is derived from an EMBL/GenBank/DDBJ whole genome shotgun (WGS) entry which is preliminary data.</text>
</comment>
<evidence type="ECO:0000256" key="4">
    <source>
        <dbReference type="SAM" id="MobiDB-lite"/>
    </source>
</evidence>
<dbReference type="Gene3D" id="2.130.10.10">
    <property type="entry name" value="YVTN repeat-like/Quinoprotein amine dehydrogenase"/>
    <property type="match status" value="1"/>
</dbReference>
<feature type="compositionally biased region" description="Polar residues" evidence="4">
    <location>
        <begin position="968"/>
        <end position="980"/>
    </location>
</feature>
<dbReference type="PRINTS" id="PR00320">
    <property type="entry name" value="GPROTEINBRPT"/>
</dbReference>
<dbReference type="Pfam" id="PF00400">
    <property type="entry name" value="WD40"/>
    <property type="match status" value="4"/>
</dbReference>
<feature type="compositionally biased region" description="Polar residues" evidence="4">
    <location>
        <begin position="1046"/>
        <end position="1063"/>
    </location>
</feature>
<feature type="compositionally biased region" description="Low complexity" evidence="4">
    <location>
        <begin position="1066"/>
        <end position="1104"/>
    </location>
</feature>
<feature type="compositionally biased region" description="Polar residues" evidence="4">
    <location>
        <begin position="880"/>
        <end position="902"/>
    </location>
</feature>
<organism evidence="5 6">
    <name type="scientific">Candida parapsilosis</name>
    <name type="common">Yeast</name>
    <dbReference type="NCBI Taxonomy" id="5480"/>
    <lineage>
        <taxon>Eukaryota</taxon>
        <taxon>Fungi</taxon>
        <taxon>Dikarya</taxon>
        <taxon>Ascomycota</taxon>
        <taxon>Saccharomycotina</taxon>
        <taxon>Pichiomycetes</taxon>
        <taxon>Debaryomycetaceae</taxon>
        <taxon>Candida/Lodderomyces clade</taxon>
        <taxon>Candida</taxon>
    </lineage>
</organism>
<feature type="compositionally biased region" description="Acidic residues" evidence="4">
    <location>
        <begin position="94"/>
        <end position="114"/>
    </location>
</feature>
<dbReference type="AlphaFoldDB" id="A0A8X7NID9"/>
<feature type="region of interest" description="Disordered" evidence="4">
    <location>
        <begin position="238"/>
        <end position="272"/>
    </location>
</feature>
<feature type="compositionally biased region" description="Polar residues" evidence="4">
    <location>
        <begin position="1164"/>
        <end position="1175"/>
    </location>
</feature>
<dbReference type="InterPro" id="IPR020472">
    <property type="entry name" value="WD40_PAC1"/>
</dbReference>
<dbReference type="SUPFAM" id="SSF50978">
    <property type="entry name" value="WD40 repeat-like"/>
    <property type="match status" value="1"/>
</dbReference>
<accession>A0A8X7NID9</accession>
<protein>
    <submittedName>
        <fullName evidence="5">WD domain, G-beta repeat family protein</fullName>
    </submittedName>
</protein>
<dbReference type="PANTHER" id="PTHR14221:SF0">
    <property type="entry name" value="WD REPEAT-CONTAINING PROTEIN 44"/>
    <property type="match status" value="1"/>
</dbReference>
<sequence>MVQSVTPSSPNSTIGSSSSKKNNLLNLFSKRKGGSKSGNSGSAGDVSKPSRSGSLKSTIGPRSRSKGDKLQKISTRGSSRSRKRDLSEGRDFYVDDGDSLLYNDEDDDDEDIGDDTNTLGYASDTSSGASIGRSPSMLSRIKSNGYNNKRSSTILNHNVDEKVAFPNLDQIIRDSNMILPITSEEEAPWNGLTYESFLIPKYVKTSRHTKKSPKIINNLFLAQELNVDNYKANNASIKSNESSDTEQDHLNSHSRSHSHSESEEYASSDNPGYEKYGIGKEVFVMKFSKDGKYLAAAGRDAVIRIWKVISSPLGRLEYNQNERDTSPVRSNKRDAVFDSAPVFHKTPIELRGHTSGIISLAWSKNNFLITGSMDKTAKLWHVDRPNCLQTFQHQDFVTSVEFHPLDDRFFLSGSLDNEVRLWSILEKSVSYWRNLGEEVLVTALAFTPDGLHCMVGGFNGSIFVLETKGLHVVHRAEIKERSIVHAFHERGGNKITGIEVFHNPNHDPANSNLDVSFDQWNVLITTNDSRVRMISTAKKKLITRFKGLTNTSSSIAASITQNHKYIISGSEDHYCYVWENNNRIINNKIKQSLKEFVIDGKQTMSDFHHKHEKYSKLFHSNKLIGKLLDSGSDDENLRHDFVANENNSYACFHAHHSRCNVAVFAPDSTKTLLGLSDDLIFDLKKRGEACKMDPSLCASAAAPENYGKECARFDEGPGEGDIIVTTDQYGLIRVFRQDVASSYRRQFIDLYKKCHAQNKSSVLLSPESNSIKSSGANSLNIGGGGGGSVNGGAAPNGGGGLGVGVPNGSIGHNFRPSRKLSGSEKFGLSRNFDSSRSISSILSSKRGLSATDISQTLSHNGQYRPHPVPSMPSSTSTSTIKQSLTTDPFNASSTSSNYTYQRQRAAPLSPPNHQIFNQPDIPIHLDPSDEEEDNEFDHMDSDATSTTEIDNTSSAMVDGGARRKGGDSYSTLSNLESANPNGPVVGSREEVFPSLKKVSNQQQTHAPPPPQHQFPHQHVSRGGFKMPAPPVTPPAGNQMHHAHPPHNNSGFGLHSNGGNSNSIPRGPATATSATSAGGAPLASPVTSTTPTPTPIQSSSSSKPYPVSPKPVPATNGATSPQVPQIILPDASSPSPSPSPMAGQPQQHHQPHQPHHHEPQLTPDLHSQISRVSIHSTGDAPHS</sequence>
<evidence type="ECO:0000313" key="6">
    <source>
        <dbReference type="Proteomes" id="UP000590412"/>
    </source>
</evidence>
<feature type="compositionally biased region" description="Polar residues" evidence="4">
    <location>
        <begin position="942"/>
        <end position="955"/>
    </location>
</feature>
<dbReference type="PROSITE" id="PS50294">
    <property type="entry name" value="WD_REPEATS_REGION"/>
    <property type="match status" value="2"/>
</dbReference>
<feature type="compositionally biased region" description="Low complexity" evidence="4">
    <location>
        <begin position="1"/>
        <end position="28"/>
    </location>
</feature>
<dbReference type="SMART" id="SM00320">
    <property type="entry name" value="WD40"/>
    <property type="match status" value="5"/>
</dbReference>
<evidence type="ECO:0000256" key="2">
    <source>
        <dbReference type="ARBA" id="ARBA00022737"/>
    </source>
</evidence>
<reference evidence="5" key="1">
    <citation type="submission" date="2020-03" db="EMBL/GenBank/DDBJ databases">
        <title>FDA dAtabase for Regulatory Grade micrObial Sequences (FDA-ARGOS): Supporting development and validation of Infectious Disease Dx tests.</title>
        <authorList>
            <person name="Campos J."/>
            <person name="Goldberg B."/>
            <person name="Tallon L."/>
            <person name="Sadzewicz L."/>
            <person name="Vavikolanu K."/>
            <person name="Mehta A."/>
            <person name="Aluvathingal J."/>
            <person name="Nadendla S."/>
            <person name="Nandy P."/>
            <person name="Geyer C."/>
            <person name="Yan Y."/>
            <person name="Sichtig H."/>
        </authorList>
    </citation>
    <scope>NUCLEOTIDE SEQUENCE [LARGE SCALE GENOMIC DNA]</scope>
    <source>
        <strain evidence="5">FDAARGOS_652</strain>
    </source>
</reference>